<accession>A0A972FIB3</accession>
<dbReference type="InterPro" id="IPR035093">
    <property type="entry name" value="RelE/ParE_toxin_dom_sf"/>
</dbReference>
<evidence type="ECO:0000313" key="4">
    <source>
        <dbReference type="EMBL" id="NMH26514.1"/>
    </source>
</evidence>
<dbReference type="RefSeq" id="WP_169525401.1">
    <property type="nucleotide sequence ID" value="NZ_JAAMPU010000088.1"/>
</dbReference>
<name>A0A972FIB3_9FLAO</name>
<gene>
    <name evidence="4" type="ORF">G6047_00585</name>
</gene>
<proteinExistence type="inferred from homology"/>
<sequence>MAKYILTNKAVLDLSDIWDYTCDEWSEDQADKYYDLLLASCQELAKHPNFGKNYENINKNLLGFKSNHHIIFFRIISDKEIEIARILHEKMDLKSKL</sequence>
<keyword evidence="5" id="KW-1185">Reference proteome</keyword>
<dbReference type="InterPro" id="IPR007712">
    <property type="entry name" value="RelE/ParE_toxin"/>
</dbReference>
<dbReference type="Pfam" id="PF05016">
    <property type="entry name" value="ParE_toxin"/>
    <property type="match status" value="1"/>
</dbReference>
<protein>
    <recommendedName>
        <fullName evidence="3">Toxin</fullName>
    </recommendedName>
</protein>
<dbReference type="Proteomes" id="UP000712080">
    <property type="component" value="Unassembled WGS sequence"/>
</dbReference>
<dbReference type="InterPro" id="IPR051803">
    <property type="entry name" value="TA_system_RelE-like_toxin"/>
</dbReference>
<dbReference type="Gene3D" id="3.30.2310.20">
    <property type="entry name" value="RelE-like"/>
    <property type="match status" value="1"/>
</dbReference>
<dbReference type="PANTHER" id="PTHR33755">
    <property type="entry name" value="TOXIN PARE1-RELATED"/>
    <property type="match status" value="1"/>
</dbReference>
<comment type="caution">
    <text evidence="4">The sequence shown here is derived from an EMBL/GenBank/DDBJ whole genome shotgun (WGS) entry which is preliminary data.</text>
</comment>
<evidence type="ECO:0000256" key="2">
    <source>
        <dbReference type="ARBA" id="ARBA00022649"/>
    </source>
</evidence>
<dbReference type="AlphaFoldDB" id="A0A972FIB3"/>
<organism evidence="4 5">
    <name type="scientific">Flavobacterium silvaticum</name>
    <dbReference type="NCBI Taxonomy" id="1852020"/>
    <lineage>
        <taxon>Bacteria</taxon>
        <taxon>Pseudomonadati</taxon>
        <taxon>Bacteroidota</taxon>
        <taxon>Flavobacteriia</taxon>
        <taxon>Flavobacteriales</taxon>
        <taxon>Flavobacteriaceae</taxon>
        <taxon>Flavobacterium</taxon>
    </lineage>
</organism>
<evidence type="ECO:0000256" key="1">
    <source>
        <dbReference type="ARBA" id="ARBA00006226"/>
    </source>
</evidence>
<dbReference type="PIRSF" id="PIRSF029218">
    <property type="entry name" value="ParE"/>
    <property type="match status" value="1"/>
</dbReference>
<reference evidence="4" key="1">
    <citation type="submission" date="2020-02" db="EMBL/GenBank/DDBJ databases">
        <title>Flavobacterium sp. genome.</title>
        <authorList>
            <person name="Jung H.S."/>
            <person name="Baek J.H."/>
            <person name="Jeon C.O."/>
        </authorList>
    </citation>
    <scope>NUCLEOTIDE SEQUENCE</scope>
    <source>
        <strain evidence="4">SE-s28</strain>
    </source>
</reference>
<keyword evidence="2" id="KW-1277">Toxin-antitoxin system</keyword>
<dbReference type="EMBL" id="JAAMPU010000088">
    <property type="protein sequence ID" value="NMH26514.1"/>
    <property type="molecule type" value="Genomic_DNA"/>
</dbReference>
<dbReference type="PANTHER" id="PTHR33755:SF9">
    <property type="entry name" value="TOXIN PARE1"/>
    <property type="match status" value="1"/>
</dbReference>
<dbReference type="InterPro" id="IPR028344">
    <property type="entry name" value="ParE1/4"/>
</dbReference>
<comment type="similarity">
    <text evidence="1 3">Belongs to the RelE toxin family.</text>
</comment>
<evidence type="ECO:0000313" key="5">
    <source>
        <dbReference type="Proteomes" id="UP000712080"/>
    </source>
</evidence>
<evidence type="ECO:0000256" key="3">
    <source>
        <dbReference type="PIRNR" id="PIRNR029218"/>
    </source>
</evidence>